<dbReference type="Proteomes" id="UP001054945">
    <property type="component" value="Unassembled WGS sequence"/>
</dbReference>
<keyword evidence="2" id="KW-1185">Reference proteome</keyword>
<sequence>MVVLGVFYTSYSMTLPEWGRGIGDSLEKLGAGDGGARNARVVGELKGRAFPSTGSCSNLASGGGTVLRIGRESAPAFP</sequence>
<evidence type="ECO:0000313" key="2">
    <source>
        <dbReference type="Proteomes" id="UP001054945"/>
    </source>
</evidence>
<protein>
    <submittedName>
        <fullName evidence="1">Uncharacterized protein</fullName>
    </submittedName>
</protein>
<reference evidence="1 2" key="1">
    <citation type="submission" date="2021-06" db="EMBL/GenBank/DDBJ databases">
        <title>Caerostris extrusa draft genome.</title>
        <authorList>
            <person name="Kono N."/>
            <person name="Arakawa K."/>
        </authorList>
    </citation>
    <scope>NUCLEOTIDE SEQUENCE [LARGE SCALE GENOMIC DNA]</scope>
</reference>
<name>A0AAV4YA80_CAEEX</name>
<gene>
    <name evidence="1" type="ORF">CEXT_13581</name>
</gene>
<comment type="caution">
    <text evidence="1">The sequence shown here is derived from an EMBL/GenBank/DDBJ whole genome shotgun (WGS) entry which is preliminary data.</text>
</comment>
<dbReference type="EMBL" id="BPLR01001692">
    <property type="protein sequence ID" value="GIZ04137.1"/>
    <property type="molecule type" value="Genomic_DNA"/>
</dbReference>
<accession>A0AAV4YA80</accession>
<evidence type="ECO:0000313" key="1">
    <source>
        <dbReference type="EMBL" id="GIZ04137.1"/>
    </source>
</evidence>
<organism evidence="1 2">
    <name type="scientific">Caerostris extrusa</name>
    <name type="common">Bark spider</name>
    <name type="synonym">Caerostris bankana</name>
    <dbReference type="NCBI Taxonomy" id="172846"/>
    <lineage>
        <taxon>Eukaryota</taxon>
        <taxon>Metazoa</taxon>
        <taxon>Ecdysozoa</taxon>
        <taxon>Arthropoda</taxon>
        <taxon>Chelicerata</taxon>
        <taxon>Arachnida</taxon>
        <taxon>Araneae</taxon>
        <taxon>Araneomorphae</taxon>
        <taxon>Entelegynae</taxon>
        <taxon>Araneoidea</taxon>
        <taxon>Araneidae</taxon>
        <taxon>Caerostris</taxon>
    </lineage>
</organism>
<dbReference type="AlphaFoldDB" id="A0AAV4YA80"/>
<proteinExistence type="predicted"/>